<keyword evidence="2" id="KW-1185">Reference proteome</keyword>
<dbReference type="OrthoDB" id="42551at2157"/>
<accession>A0A6A9QGT7</accession>
<sequence length="87" mass="10127">MSSPFEINDDPEVDILRRGNNVEIFLDLRFRDLKLEELDVRCDSSSIYVYDRLSNNVVKIITLPFKMSKDIEKNIKNGIIIVIGRLL</sequence>
<comment type="caution">
    <text evidence="1">The sequence shown here is derived from an EMBL/GenBank/DDBJ whole genome shotgun (WGS) entry which is preliminary data.</text>
</comment>
<organism evidence="1 2">
    <name type="scientific">Sulfuracidifex metallicus DSM 6482 = JCM 9184</name>
    <dbReference type="NCBI Taxonomy" id="523847"/>
    <lineage>
        <taxon>Archaea</taxon>
        <taxon>Thermoproteota</taxon>
        <taxon>Thermoprotei</taxon>
        <taxon>Sulfolobales</taxon>
        <taxon>Sulfolobaceae</taxon>
        <taxon>Sulfuracidifex</taxon>
    </lineage>
</organism>
<dbReference type="RefSeq" id="WP_054838035.1">
    <property type="nucleotide sequence ID" value="NZ_BBBY01000004.1"/>
</dbReference>
<name>A0A6A9QGT7_SULME</name>
<proteinExistence type="predicted"/>
<evidence type="ECO:0000313" key="2">
    <source>
        <dbReference type="Proteomes" id="UP000470772"/>
    </source>
</evidence>
<dbReference type="EMBL" id="WGGD01000005">
    <property type="protein sequence ID" value="MUN28427.1"/>
    <property type="molecule type" value="Genomic_DNA"/>
</dbReference>
<gene>
    <name evidence="1" type="ORF">GC250_02850</name>
</gene>
<evidence type="ECO:0000313" key="1">
    <source>
        <dbReference type="EMBL" id="MUN28427.1"/>
    </source>
</evidence>
<reference evidence="1 2" key="1">
    <citation type="submission" date="2019-10" db="EMBL/GenBank/DDBJ databases">
        <title>Sequencing and Assembly of Multiple Reported Metal-Biooxidizing Members of the Extremely Thermoacidophilic Archaeal Family Sulfolobaceae.</title>
        <authorList>
            <person name="Counts J.A."/>
            <person name="Kelly R.M."/>
        </authorList>
    </citation>
    <scope>NUCLEOTIDE SEQUENCE [LARGE SCALE GENOMIC DNA]</scope>
    <source>
        <strain evidence="1 2">DSM 6482</strain>
    </source>
</reference>
<dbReference type="Proteomes" id="UP000470772">
    <property type="component" value="Unassembled WGS sequence"/>
</dbReference>
<evidence type="ECO:0008006" key="3">
    <source>
        <dbReference type="Google" id="ProtNLM"/>
    </source>
</evidence>
<protein>
    <recommendedName>
        <fullName evidence="3">SHSP domain-containing protein</fullName>
    </recommendedName>
</protein>
<dbReference type="AlphaFoldDB" id="A0A6A9QGT7"/>